<dbReference type="CDD" id="cd23509">
    <property type="entry name" value="Gnk2-like"/>
    <property type="match status" value="2"/>
</dbReference>
<keyword evidence="4" id="KW-0677">Repeat</keyword>
<evidence type="ECO:0000256" key="10">
    <source>
        <dbReference type="SAM" id="Phobius"/>
    </source>
</evidence>
<feature type="compositionally biased region" description="Low complexity" evidence="9">
    <location>
        <begin position="388"/>
        <end position="398"/>
    </location>
</feature>
<keyword evidence="7" id="KW-0067">ATP-binding</keyword>
<comment type="caution">
    <text evidence="13">The sequence shown here is derived from an EMBL/GenBank/DDBJ whole genome shotgun (WGS) entry which is preliminary data.</text>
</comment>
<evidence type="ECO:0000259" key="12">
    <source>
        <dbReference type="PROSITE" id="PS51473"/>
    </source>
</evidence>
<dbReference type="InterPro" id="IPR020635">
    <property type="entry name" value="Tyr_kinase_cat_dom"/>
</dbReference>
<name>A0AAV5FCC2_ELECO</name>
<feature type="region of interest" description="Disordered" evidence="9">
    <location>
        <begin position="388"/>
        <end position="414"/>
    </location>
</feature>
<feature type="domain" description="Gnk2-homologous" evidence="12">
    <location>
        <begin position="120"/>
        <end position="222"/>
    </location>
</feature>
<evidence type="ECO:0000256" key="8">
    <source>
        <dbReference type="ARBA" id="ARBA00023170"/>
    </source>
</evidence>
<keyword evidence="8" id="KW-0675">Receptor</keyword>
<evidence type="ECO:0000256" key="6">
    <source>
        <dbReference type="ARBA" id="ARBA00022777"/>
    </source>
</evidence>
<dbReference type="InterPro" id="IPR000719">
    <property type="entry name" value="Prot_kinase_dom"/>
</dbReference>
<evidence type="ECO:0000256" key="4">
    <source>
        <dbReference type="ARBA" id="ARBA00022737"/>
    </source>
</evidence>
<dbReference type="SUPFAM" id="SSF56112">
    <property type="entry name" value="Protein kinase-like (PK-like)"/>
    <property type="match status" value="1"/>
</dbReference>
<dbReference type="FunFam" id="3.30.430.20:FF:000006">
    <property type="entry name" value="Receptor-like serine-threonine protein kinase"/>
    <property type="match status" value="1"/>
</dbReference>
<accession>A0AAV5FCC2</accession>
<evidence type="ECO:0000256" key="2">
    <source>
        <dbReference type="ARBA" id="ARBA00022679"/>
    </source>
</evidence>
<keyword evidence="6" id="KW-0418">Kinase</keyword>
<dbReference type="InterPro" id="IPR002902">
    <property type="entry name" value="GNK2"/>
</dbReference>
<feature type="domain" description="Protein kinase" evidence="11">
    <location>
        <begin position="223"/>
        <end position="566"/>
    </location>
</feature>
<dbReference type="InterPro" id="IPR052059">
    <property type="entry name" value="CR_Ser/Thr_kinase"/>
</dbReference>
<dbReference type="PANTHER" id="PTHR47973">
    <property type="entry name" value="CYSTEINE-RICH RECEPTOR-LIKE PROTEIN KINASE 3"/>
    <property type="match status" value="1"/>
</dbReference>
<dbReference type="GO" id="GO:0004674">
    <property type="term" value="F:protein serine/threonine kinase activity"/>
    <property type="evidence" value="ECO:0007669"/>
    <property type="project" value="UniProtKB-KW"/>
</dbReference>
<evidence type="ECO:0000313" key="14">
    <source>
        <dbReference type="Proteomes" id="UP001054889"/>
    </source>
</evidence>
<keyword evidence="1" id="KW-0723">Serine/threonine-protein kinase</keyword>
<dbReference type="GO" id="GO:0005524">
    <property type="term" value="F:ATP binding"/>
    <property type="evidence" value="ECO:0007669"/>
    <property type="project" value="UniProtKB-KW"/>
</dbReference>
<evidence type="ECO:0000256" key="9">
    <source>
        <dbReference type="SAM" id="MobiDB-lite"/>
    </source>
</evidence>
<dbReference type="Pfam" id="PF01657">
    <property type="entry name" value="Stress-antifung"/>
    <property type="match status" value="2"/>
</dbReference>
<dbReference type="Gene3D" id="3.30.430.20">
    <property type="entry name" value="Gnk2 domain, C-X8-C-X2-C motif"/>
    <property type="match status" value="2"/>
</dbReference>
<dbReference type="InterPro" id="IPR011009">
    <property type="entry name" value="Kinase-like_dom_sf"/>
</dbReference>
<evidence type="ECO:0000313" key="13">
    <source>
        <dbReference type="EMBL" id="GJN32576.1"/>
    </source>
</evidence>
<feature type="region of interest" description="Disordered" evidence="9">
    <location>
        <begin position="29"/>
        <end position="60"/>
    </location>
</feature>
<proteinExistence type="predicted"/>
<dbReference type="PROSITE" id="PS51473">
    <property type="entry name" value="GNK2"/>
    <property type="match status" value="2"/>
</dbReference>
<dbReference type="InterPro" id="IPR038408">
    <property type="entry name" value="GNK2_sf"/>
</dbReference>
<sequence>MKNRGIFRRRNEEQRNGLTSISAEELISAADLEQRRPRGTASASQVKSKRPHTSQLSPTAHPPVFVRFIRFATTASSAAPACSSAPRPPAMAMTASNLITYVAASVLLAFTLAPPLAAGDPLGQFCDTSGNYSANTTYQTNLQSLAATLPKNTSSTLFANTSTGTIPDIVYAMALCRGDVNASACESCIAAAFQDAQQLCAFNQDATVFYDPCLLRYSNQNFLTFVNGGGGGGFIVLQPMRNVSASGHKYQVVSRYLDNGDPALILLNAQKVTAPFKVFDAAVAELVNATADYAADNSSRRFGTGVQAFGTFDSQNPTIYGLAQCTPDMAPADCRSCLAGIIQMGPKYFSGRPGGRIVGFRCNYRYEQYPFFSGSPLLQLPEPAVEAPAAANVTPPATGREENSETVAFYDDDDGKNRGNKDLKASNVLLDSDFNPKISDFGLARVDDSITEYFFGSGYMAPEYAMRGHYSIKSDVFSFGILILEIVAGRRNGGSYDSEQYYHLLSLVWEHWTVGTVEEIVDSSLSSNSSDQMVKCIHIALLCVQHNPADRPMMSTVNLMLRSSTMPRQAPARPAFIFQRSGINSDVCSQRRENSQSTSRSLVSENEISITELEARTRS</sequence>
<organism evidence="13 14">
    <name type="scientific">Eleusine coracana subsp. coracana</name>
    <dbReference type="NCBI Taxonomy" id="191504"/>
    <lineage>
        <taxon>Eukaryota</taxon>
        <taxon>Viridiplantae</taxon>
        <taxon>Streptophyta</taxon>
        <taxon>Embryophyta</taxon>
        <taxon>Tracheophyta</taxon>
        <taxon>Spermatophyta</taxon>
        <taxon>Magnoliopsida</taxon>
        <taxon>Liliopsida</taxon>
        <taxon>Poales</taxon>
        <taxon>Poaceae</taxon>
        <taxon>PACMAD clade</taxon>
        <taxon>Chloridoideae</taxon>
        <taxon>Cynodonteae</taxon>
        <taxon>Eleusininae</taxon>
        <taxon>Eleusine</taxon>
    </lineage>
</organism>
<feature type="domain" description="Gnk2-homologous" evidence="12">
    <location>
        <begin position="260"/>
        <end position="371"/>
    </location>
</feature>
<dbReference type="GO" id="GO:0004713">
    <property type="term" value="F:protein tyrosine kinase activity"/>
    <property type="evidence" value="ECO:0007669"/>
    <property type="project" value="InterPro"/>
</dbReference>
<dbReference type="InterPro" id="IPR001245">
    <property type="entry name" value="Ser-Thr/Tyr_kinase_cat_dom"/>
</dbReference>
<evidence type="ECO:0000256" key="5">
    <source>
        <dbReference type="ARBA" id="ARBA00022741"/>
    </source>
</evidence>
<keyword evidence="10" id="KW-0472">Membrane</keyword>
<keyword evidence="3" id="KW-0732">Signal</keyword>
<gene>
    <name evidence="13" type="primary">gb21090</name>
    <name evidence="13" type="ORF">PR202_gb21090</name>
</gene>
<evidence type="ECO:0000259" key="11">
    <source>
        <dbReference type="PROSITE" id="PS50011"/>
    </source>
</evidence>
<reference evidence="13" key="2">
    <citation type="submission" date="2021-12" db="EMBL/GenBank/DDBJ databases">
        <title>Resequencing data analysis of finger millet.</title>
        <authorList>
            <person name="Hatakeyama M."/>
            <person name="Aluri S."/>
            <person name="Balachadran M.T."/>
            <person name="Sivarajan S.R."/>
            <person name="Poveda L."/>
            <person name="Shimizu-Inatsugi R."/>
            <person name="Schlapbach R."/>
            <person name="Sreeman S.M."/>
            <person name="Shimizu K.K."/>
        </authorList>
    </citation>
    <scope>NUCLEOTIDE SEQUENCE</scope>
</reference>
<protein>
    <submittedName>
        <fullName evidence="13">Uncharacterized protein</fullName>
    </submittedName>
</protein>
<keyword evidence="14" id="KW-1185">Reference proteome</keyword>
<keyword evidence="10" id="KW-1133">Transmembrane helix</keyword>
<reference evidence="13" key="1">
    <citation type="journal article" date="2018" name="DNA Res.">
        <title>Multiple hybrid de novo genome assembly of finger millet, an orphan allotetraploid crop.</title>
        <authorList>
            <person name="Hatakeyama M."/>
            <person name="Aluri S."/>
            <person name="Balachadran M.T."/>
            <person name="Sivarajan S.R."/>
            <person name="Patrignani A."/>
            <person name="Gruter S."/>
            <person name="Poveda L."/>
            <person name="Shimizu-Inatsugi R."/>
            <person name="Baeten J."/>
            <person name="Francoijs K.J."/>
            <person name="Nataraja K.N."/>
            <person name="Reddy Y.A.N."/>
            <person name="Phadnis S."/>
            <person name="Ravikumar R.L."/>
            <person name="Schlapbach R."/>
            <person name="Sreeman S.M."/>
            <person name="Shimizu K.K."/>
        </authorList>
    </citation>
    <scope>NUCLEOTIDE SEQUENCE</scope>
</reference>
<keyword evidence="5" id="KW-0547">Nucleotide-binding</keyword>
<evidence type="ECO:0000256" key="3">
    <source>
        <dbReference type="ARBA" id="ARBA00022729"/>
    </source>
</evidence>
<dbReference type="Proteomes" id="UP001054889">
    <property type="component" value="Unassembled WGS sequence"/>
</dbReference>
<evidence type="ECO:0000256" key="7">
    <source>
        <dbReference type="ARBA" id="ARBA00022840"/>
    </source>
</evidence>
<dbReference type="PROSITE" id="PS50011">
    <property type="entry name" value="PROTEIN_KINASE_DOM"/>
    <property type="match status" value="1"/>
</dbReference>
<keyword evidence="10" id="KW-0812">Transmembrane</keyword>
<dbReference type="EMBL" id="BQKI01000084">
    <property type="protein sequence ID" value="GJN32576.1"/>
    <property type="molecule type" value="Genomic_DNA"/>
</dbReference>
<dbReference type="SMART" id="SM00219">
    <property type="entry name" value="TyrKc"/>
    <property type="match status" value="1"/>
</dbReference>
<keyword evidence="2" id="KW-0808">Transferase</keyword>
<dbReference type="Gene3D" id="1.10.510.10">
    <property type="entry name" value="Transferase(Phosphotransferase) domain 1"/>
    <property type="match status" value="1"/>
</dbReference>
<dbReference type="FunFam" id="3.30.430.20:FF:000004">
    <property type="entry name" value="Receptor-like serine-threonine protein kinase"/>
    <property type="match status" value="1"/>
</dbReference>
<dbReference type="Pfam" id="PF07714">
    <property type="entry name" value="PK_Tyr_Ser-Thr"/>
    <property type="match status" value="1"/>
</dbReference>
<feature type="transmembrane region" description="Helical" evidence="10">
    <location>
        <begin position="98"/>
        <end position="117"/>
    </location>
</feature>
<dbReference type="AlphaFoldDB" id="A0AAV5FCC2"/>
<evidence type="ECO:0000256" key="1">
    <source>
        <dbReference type="ARBA" id="ARBA00022527"/>
    </source>
</evidence>